<dbReference type="Gene3D" id="2.60.40.10">
    <property type="entry name" value="Immunoglobulins"/>
    <property type="match status" value="1"/>
</dbReference>
<dbReference type="Proteomes" id="UP000694890">
    <property type="component" value="Linkage group LG6"/>
</dbReference>
<evidence type="ECO:0000256" key="2">
    <source>
        <dbReference type="ARBA" id="ARBA00008727"/>
    </source>
</evidence>
<reference evidence="12" key="1">
    <citation type="submission" date="2025-08" db="UniProtKB">
        <authorList>
            <consortium name="RefSeq"/>
        </authorList>
    </citation>
    <scope>IDENTIFICATION</scope>
    <source>
        <tissue evidence="12">Brain</tissue>
    </source>
</reference>
<name>A0AAJ8B7K2_LATCA</name>
<dbReference type="RefSeq" id="XP_050927411.1">
    <property type="nucleotide sequence ID" value="XM_051071454.1"/>
</dbReference>
<dbReference type="PANTHER" id="PTHR32178:SF7">
    <property type="entry name" value="IG-LIKE V-TYPE DOMAIN-CONTAINING PROTEIN FAM187A"/>
    <property type="match status" value="1"/>
</dbReference>
<evidence type="ECO:0000256" key="4">
    <source>
        <dbReference type="ARBA" id="ARBA00022729"/>
    </source>
</evidence>
<feature type="chain" id="PRO_5042491850" evidence="9">
    <location>
        <begin position="23"/>
        <end position="433"/>
    </location>
</feature>
<dbReference type="InterPro" id="IPR013783">
    <property type="entry name" value="Ig-like_fold"/>
</dbReference>
<evidence type="ECO:0000256" key="9">
    <source>
        <dbReference type="SAM" id="SignalP"/>
    </source>
</evidence>
<evidence type="ECO:0000313" key="11">
    <source>
        <dbReference type="Proteomes" id="UP000694890"/>
    </source>
</evidence>
<dbReference type="PANTHER" id="PTHR32178">
    <property type="entry name" value="FAM187"/>
    <property type="match status" value="1"/>
</dbReference>
<evidence type="ECO:0000256" key="7">
    <source>
        <dbReference type="ARBA" id="ARBA00023180"/>
    </source>
</evidence>
<evidence type="ECO:0000256" key="6">
    <source>
        <dbReference type="ARBA" id="ARBA00023136"/>
    </source>
</evidence>
<proteinExistence type="inferred from homology"/>
<dbReference type="SUPFAM" id="SSF48726">
    <property type="entry name" value="Immunoglobulin"/>
    <property type="match status" value="2"/>
</dbReference>
<evidence type="ECO:0000256" key="1">
    <source>
        <dbReference type="ARBA" id="ARBA00004479"/>
    </source>
</evidence>
<dbReference type="InterPro" id="IPR007110">
    <property type="entry name" value="Ig-like_dom"/>
</dbReference>
<accession>A0AAJ8B7K2</accession>
<feature type="domain" description="Ig-like" evidence="10">
    <location>
        <begin position="266"/>
        <end position="374"/>
    </location>
</feature>
<evidence type="ECO:0000256" key="3">
    <source>
        <dbReference type="ARBA" id="ARBA00022692"/>
    </source>
</evidence>
<keyword evidence="3 8" id="KW-0812">Transmembrane</keyword>
<dbReference type="InterPro" id="IPR003599">
    <property type="entry name" value="Ig_sub"/>
</dbReference>
<keyword evidence="5 8" id="KW-1133">Transmembrane helix</keyword>
<feature type="domain" description="Ig-like" evidence="10">
    <location>
        <begin position="39"/>
        <end position="154"/>
    </location>
</feature>
<feature type="signal peptide" evidence="9">
    <location>
        <begin position="1"/>
        <end position="22"/>
    </location>
</feature>
<dbReference type="SMART" id="SM00409">
    <property type="entry name" value="IG"/>
    <property type="match status" value="2"/>
</dbReference>
<protein>
    <submittedName>
        <fullName evidence="12">Ig-like V-type domain-containing protein FAM187A isoform X2</fullName>
    </submittedName>
</protein>
<comment type="subcellular location">
    <subcellularLocation>
        <location evidence="1">Membrane</location>
        <topology evidence="1">Single-pass type I membrane protein</topology>
    </subcellularLocation>
</comment>
<organism evidence="11 12">
    <name type="scientific">Lates calcarifer</name>
    <name type="common">Barramundi</name>
    <name type="synonym">Holocentrus calcarifer</name>
    <dbReference type="NCBI Taxonomy" id="8187"/>
    <lineage>
        <taxon>Eukaryota</taxon>
        <taxon>Metazoa</taxon>
        <taxon>Chordata</taxon>
        <taxon>Craniata</taxon>
        <taxon>Vertebrata</taxon>
        <taxon>Euteleostomi</taxon>
        <taxon>Actinopterygii</taxon>
        <taxon>Neopterygii</taxon>
        <taxon>Teleostei</taxon>
        <taxon>Neoteleostei</taxon>
        <taxon>Acanthomorphata</taxon>
        <taxon>Carangaria</taxon>
        <taxon>Carangaria incertae sedis</taxon>
        <taxon>Centropomidae</taxon>
        <taxon>Lates</taxon>
    </lineage>
</organism>
<keyword evidence="7" id="KW-0325">Glycoprotein</keyword>
<gene>
    <name evidence="12" type="primary">LOC108887417</name>
</gene>
<dbReference type="GeneID" id="108887417"/>
<evidence type="ECO:0000256" key="8">
    <source>
        <dbReference type="SAM" id="Phobius"/>
    </source>
</evidence>
<dbReference type="AlphaFoldDB" id="A0AAJ8B7K2"/>
<dbReference type="InterPro" id="IPR039311">
    <property type="entry name" value="FAM187A/B"/>
</dbReference>
<keyword evidence="4 9" id="KW-0732">Signal</keyword>
<evidence type="ECO:0000259" key="10">
    <source>
        <dbReference type="PROSITE" id="PS50835"/>
    </source>
</evidence>
<comment type="similarity">
    <text evidence="2">Belongs to the FAM187 family.</text>
</comment>
<evidence type="ECO:0000256" key="5">
    <source>
        <dbReference type="ARBA" id="ARBA00022989"/>
    </source>
</evidence>
<feature type="transmembrane region" description="Helical" evidence="8">
    <location>
        <begin position="393"/>
        <end position="416"/>
    </location>
</feature>
<dbReference type="InterPro" id="IPR036179">
    <property type="entry name" value="Ig-like_dom_sf"/>
</dbReference>
<dbReference type="GO" id="GO:0016020">
    <property type="term" value="C:membrane"/>
    <property type="evidence" value="ECO:0007669"/>
    <property type="project" value="UniProtKB-SubCell"/>
</dbReference>
<sequence>MPYPFSSPLLLFFLLLCPEVLSYEAPEDKEDVFAKRACPAFLTFTNAAYLAGVTVELPCLCKPQQVQTVVWFFRKHLGSSEETRALTDHHGNKLLDTSRVPHSSDLRSRFSIRLFSLLIFRAGPDDSGIYICGSVHKDFYYGYDLDIQEARMLSFTPRLSPERLSKELKERKGISSAQPQYRVFTSFRPWSVCDRCGVPGEQVRVGLCYVHSHFLHVRYRRANQTVASCGSGAVPRAFIHLKQNRVGAKLEVKSCQVTCPAQDQPPSRLLALMEFLGYSSASLPVGVPVFYLNHPADRVLTLGCPGARPNMAVAWDRGSEPIYRYECSAGSNIGATPRRLLIDTGHHLVFKPAKSQDSGVYYCWLQGRQAAEIRLLVYIHLGRGQSVTSHPDFPAAVSTVLESFAGMAALFFLVVLGRAFFKNVTDTAETGVD</sequence>
<keyword evidence="6 8" id="KW-0472">Membrane</keyword>
<dbReference type="PROSITE" id="PS50835">
    <property type="entry name" value="IG_LIKE"/>
    <property type="match status" value="2"/>
</dbReference>
<evidence type="ECO:0000313" key="12">
    <source>
        <dbReference type="RefSeq" id="XP_050927411.1"/>
    </source>
</evidence>